<dbReference type="PANTHER" id="PTHR23026">
    <property type="entry name" value="NADPH NITROREDUCTASE"/>
    <property type="match status" value="1"/>
</dbReference>
<sequence>MPQDAPDRRTVEAVVALATRAPSVHNTQPWRWATGDSSVHLFADPDRSLPAIDPDGRDLLISCGAALHHLRVGFAALGWATEVRHLPNPAEPDHLAAITFCPRQATAADIALAAAIPHRRTDRRRFSSWPVPTDVLDVLAESAARQGVIAVAATDPEDRFRLTSAITLASWRQGMDPAYESELAAWAGRGFAAEDGVPAANTPSDSVQHGDVAMRTFPGGALDVASDGSEDDAGELLVLATSADDRVSRLRAGEALSAVLLAATDFRLATCPLSQATEFAATREALHEGVLGAVAVPQIVLRVGWAPVGGEPLPATPRRPAADVLGDYPSARAAHLGGTR</sequence>
<dbReference type="Proteomes" id="UP001141259">
    <property type="component" value="Unassembled WGS sequence"/>
</dbReference>
<dbReference type="RefSeq" id="WP_259629137.1">
    <property type="nucleotide sequence ID" value="NZ_JANYMP010000036.1"/>
</dbReference>
<comment type="caution">
    <text evidence="1">The sequence shown here is derived from an EMBL/GenBank/DDBJ whole genome shotgun (WGS) entry which is preliminary data.</text>
</comment>
<accession>A0A9X2VX21</accession>
<keyword evidence="2" id="KW-1185">Reference proteome</keyword>
<dbReference type="AlphaFoldDB" id="A0A9X2VX21"/>
<gene>
    <name evidence="1" type="ORF">NZH93_43170</name>
</gene>
<protein>
    <submittedName>
        <fullName evidence="1">NAD(P)H nitroreductase</fullName>
    </submittedName>
</protein>
<dbReference type="GO" id="GO:0016491">
    <property type="term" value="F:oxidoreductase activity"/>
    <property type="evidence" value="ECO:0007669"/>
    <property type="project" value="InterPro"/>
</dbReference>
<dbReference type="Gene3D" id="3.40.109.10">
    <property type="entry name" value="NADH Oxidase"/>
    <property type="match status" value="2"/>
</dbReference>
<dbReference type="InterPro" id="IPR000415">
    <property type="entry name" value="Nitroreductase-like"/>
</dbReference>
<evidence type="ECO:0000313" key="2">
    <source>
        <dbReference type="Proteomes" id="UP001141259"/>
    </source>
</evidence>
<evidence type="ECO:0000313" key="1">
    <source>
        <dbReference type="EMBL" id="MCS7483684.1"/>
    </source>
</evidence>
<dbReference type="EMBL" id="JANYMP010000036">
    <property type="protein sequence ID" value="MCS7483684.1"/>
    <property type="molecule type" value="Genomic_DNA"/>
</dbReference>
<proteinExistence type="predicted"/>
<dbReference type="InterPro" id="IPR050627">
    <property type="entry name" value="Nitroreductase/BluB"/>
</dbReference>
<reference evidence="1" key="1">
    <citation type="submission" date="2022-08" db="EMBL/GenBank/DDBJ databases">
        <authorList>
            <person name="Tistechok S."/>
            <person name="Samborskyy M."/>
            <person name="Roman I."/>
        </authorList>
    </citation>
    <scope>NUCLEOTIDE SEQUENCE</scope>
    <source>
        <strain evidence="1">DSM 103496</strain>
    </source>
</reference>
<name>A0A9X2VX21_9PSEU</name>
<dbReference type="PANTHER" id="PTHR23026:SF123">
    <property type="entry name" value="NAD(P)H NITROREDUCTASE RV3131-RELATED"/>
    <property type="match status" value="1"/>
</dbReference>
<dbReference type="SUPFAM" id="SSF55469">
    <property type="entry name" value="FMN-dependent nitroreductase-like"/>
    <property type="match status" value="2"/>
</dbReference>
<organism evidence="1 2">
    <name type="scientific">Umezawaea endophytica</name>
    <dbReference type="NCBI Taxonomy" id="1654476"/>
    <lineage>
        <taxon>Bacteria</taxon>
        <taxon>Bacillati</taxon>
        <taxon>Actinomycetota</taxon>
        <taxon>Actinomycetes</taxon>
        <taxon>Pseudonocardiales</taxon>
        <taxon>Pseudonocardiaceae</taxon>
        <taxon>Umezawaea</taxon>
    </lineage>
</organism>
<dbReference type="NCBIfam" id="NF047509">
    <property type="entry name" value="Rv3131_FMN_oxido"/>
    <property type="match status" value="1"/>
</dbReference>